<dbReference type="GO" id="GO:0008820">
    <property type="term" value="F:cobinamide phosphate guanylyltransferase activity"/>
    <property type="evidence" value="ECO:0007669"/>
    <property type="project" value="UniProtKB-UniRule"/>
</dbReference>
<dbReference type="Proteomes" id="UP000005019">
    <property type="component" value="Unassembled WGS sequence"/>
</dbReference>
<keyword evidence="9 14" id="KW-0808">Transferase</keyword>
<dbReference type="GO" id="GO:0005525">
    <property type="term" value="F:GTP binding"/>
    <property type="evidence" value="ECO:0007669"/>
    <property type="project" value="UniProtKB-UniRule"/>
</dbReference>
<evidence type="ECO:0000256" key="3">
    <source>
        <dbReference type="ARBA" id="ARBA00001522"/>
    </source>
</evidence>
<evidence type="ECO:0000256" key="5">
    <source>
        <dbReference type="ARBA" id="ARBA00004692"/>
    </source>
</evidence>
<comment type="catalytic activity">
    <reaction evidence="3">
        <text>adenosylcob(III)inamide + GTP = adenosylcob(III)inamide phosphate + GDP + H(+)</text>
        <dbReference type="Rhea" id="RHEA:15765"/>
        <dbReference type="ChEBI" id="CHEBI:2480"/>
        <dbReference type="ChEBI" id="CHEBI:15378"/>
        <dbReference type="ChEBI" id="CHEBI:37565"/>
        <dbReference type="ChEBI" id="CHEBI:58189"/>
        <dbReference type="ChEBI" id="CHEBI:58502"/>
        <dbReference type="EC" id="2.7.1.156"/>
    </reaction>
</comment>
<evidence type="ECO:0000256" key="2">
    <source>
        <dbReference type="ARBA" id="ARBA00000711"/>
    </source>
</evidence>
<dbReference type="GO" id="GO:0009236">
    <property type="term" value="P:cobalamin biosynthetic process"/>
    <property type="evidence" value="ECO:0007669"/>
    <property type="project" value="UniProtKB-UniRule"/>
</dbReference>
<feature type="binding site" evidence="16">
    <location>
        <begin position="49"/>
        <end position="52"/>
    </location>
    <ligand>
        <name>GTP</name>
        <dbReference type="ChEBI" id="CHEBI:37565"/>
    </ligand>
</feature>
<evidence type="ECO:0000256" key="7">
    <source>
        <dbReference type="ARBA" id="ARBA00007490"/>
    </source>
</evidence>
<dbReference type="Pfam" id="PF02283">
    <property type="entry name" value="CobU"/>
    <property type="match status" value="1"/>
</dbReference>
<protein>
    <recommendedName>
        <fullName evidence="14">Bifunctional adenosylcobalamin biosynthesis protein</fullName>
        <ecNumber evidence="14">2.7.1.156</ecNumber>
        <ecNumber evidence="14">2.7.7.62</ecNumber>
    </recommendedName>
</protein>
<evidence type="ECO:0000256" key="9">
    <source>
        <dbReference type="ARBA" id="ARBA00022679"/>
    </source>
</evidence>
<feature type="binding site" evidence="16">
    <location>
        <position position="82"/>
    </location>
    <ligand>
        <name>GTP</name>
        <dbReference type="ChEBI" id="CHEBI:37565"/>
    </ligand>
</feature>
<keyword evidence="8 14" id="KW-0169">Cobalamin biosynthesis</keyword>
<comment type="catalytic activity">
    <reaction evidence="2 14">
        <text>adenosylcob(III)inamide phosphate + GTP + H(+) = adenosylcob(III)inamide-GDP + diphosphate</text>
        <dbReference type="Rhea" id="RHEA:22712"/>
        <dbReference type="ChEBI" id="CHEBI:15378"/>
        <dbReference type="ChEBI" id="CHEBI:33019"/>
        <dbReference type="ChEBI" id="CHEBI:37565"/>
        <dbReference type="ChEBI" id="CHEBI:58502"/>
        <dbReference type="ChEBI" id="CHEBI:60487"/>
        <dbReference type="EC" id="2.7.7.62"/>
    </reaction>
</comment>
<dbReference type="EC" id="2.7.1.156" evidence="14"/>
<gene>
    <name evidence="17" type="ORF">METUNv1_02034</name>
</gene>
<keyword evidence="11 14" id="KW-0418">Kinase</keyword>
<evidence type="ECO:0000256" key="11">
    <source>
        <dbReference type="ARBA" id="ARBA00022777"/>
    </source>
</evidence>
<comment type="similarity">
    <text evidence="7 14">Belongs to the CobU/CobP family.</text>
</comment>
<dbReference type="GO" id="GO:0043752">
    <property type="term" value="F:adenosylcobinamide kinase activity"/>
    <property type="evidence" value="ECO:0007669"/>
    <property type="project" value="UniProtKB-EC"/>
</dbReference>
<comment type="pathway">
    <text evidence="5 14">Cofactor biosynthesis; adenosylcobalamin biosynthesis; adenosylcobalamin from cob(II)yrinate a,c-diamide: step 6/7.</text>
</comment>
<evidence type="ECO:0000256" key="4">
    <source>
        <dbReference type="ARBA" id="ARBA00003889"/>
    </source>
</evidence>
<dbReference type="GO" id="GO:0005524">
    <property type="term" value="F:ATP binding"/>
    <property type="evidence" value="ECO:0007669"/>
    <property type="project" value="UniProtKB-UniRule"/>
</dbReference>
<keyword evidence="18" id="KW-1185">Reference proteome</keyword>
<evidence type="ECO:0000313" key="18">
    <source>
        <dbReference type="Proteomes" id="UP000005019"/>
    </source>
</evidence>
<dbReference type="RefSeq" id="WP_008061277.1">
    <property type="nucleotide sequence ID" value="NZ_AFHG01000048.1"/>
</dbReference>
<dbReference type="NCBIfam" id="NF004469">
    <property type="entry name" value="PRK05800.1"/>
    <property type="match status" value="1"/>
</dbReference>
<dbReference type="eggNOG" id="COG2087">
    <property type="taxonomic scope" value="Bacteria"/>
</dbReference>
<dbReference type="CDD" id="cd00544">
    <property type="entry name" value="CobU"/>
    <property type="match status" value="1"/>
</dbReference>
<dbReference type="AlphaFoldDB" id="F5RCN0"/>
<dbReference type="PIRSF" id="PIRSF006135">
    <property type="entry name" value="CobU"/>
    <property type="match status" value="1"/>
</dbReference>
<dbReference type="STRING" id="1000565.METUNv1_02034"/>
<evidence type="ECO:0000256" key="8">
    <source>
        <dbReference type="ARBA" id="ARBA00022573"/>
    </source>
</evidence>
<dbReference type="InterPro" id="IPR027417">
    <property type="entry name" value="P-loop_NTPase"/>
</dbReference>
<evidence type="ECO:0000256" key="13">
    <source>
        <dbReference type="ARBA" id="ARBA00023134"/>
    </source>
</evidence>
<name>F5RCN0_METUF</name>
<evidence type="ECO:0000256" key="12">
    <source>
        <dbReference type="ARBA" id="ARBA00022840"/>
    </source>
</evidence>
<evidence type="ECO:0000256" key="6">
    <source>
        <dbReference type="ARBA" id="ARBA00005159"/>
    </source>
</evidence>
<feature type="binding site" evidence="16">
    <location>
        <begin position="7"/>
        <end position="14"/>
    </location>
    <ligand>
        <name>GTP</name>
        <dbReference type="ChEBI" id="CHEBI:37565"/>
    </ligand>
</feature>
<dbReference type="PANTHER" id="PTHR34848:SF1">
    <property type="entry name" value="BIFUNCTIONAL ADENOSYLCOBALAMIN BIOSYNTHESIS PROTEIN COBU"/>
    <property type="match status" value="1"/>
</dbReference>
<evidence type="ECO:0000256" key="14">
    <source>
        <dbReference type="PIRNR" id="PIRNR006135"/>
    </source>
</evidence>
<comment type="function">
    <text evidence="4 14">Catalyzes ATP-dependent phosphorylation of adenosylcobinamide and addition of GMP to adenosylcobinamide phosphate.</text>
</comment>
<keyword evidence="13 14" id="KW-0342">GTP-binding</keyword>
<accession>F5RCN0</accession>
<organism evidence="17 18">
    <name type="scientific">Methyloversatilis universalis (strain ATCC BAA-1314 / DSM 25237 / JCM 13912 / CCUG 52030 / FAM5)</name>
    <dbReference type="NCBI Taxonomy" id="1000565"/>
    <lineage>
        <taxon>Bacteria</taxon>
        <taxon>Pseudomonadati</taxon>
        <taxon>Pseudomonadota</taxon>
        <taxon>Betaproteobacteria</taxon>
        <taxon>Nitrosomonadales</taxon>
        <taxon>Sterolibacteriaceae</taxon>
        <taxon>Methyloversatilis</taxon>
    </lineage>
</organism>
<evidence type="ECO:0000256" key="16">
    <source>
        <dbReference type="PIRSR" id="PIRSR006135-2"/>
    </source>
</evidence>
<evidence type="ECO:0000256" key="1">
    <source>
        <dbReference type="ARBA" id="ARBA00000312"/>
    </source>
</evidence>
<feature type="binding site" evidence="16">
    <location>
        <position position="60"/>
    </location>
    <ligand>
        <name>GTP</name>
        <dbReference type="ChEBI" id="CHEBI:37565"/>
    </ligand>
</feature>
<reference evidence="17 18" key="1">
    <citation type="journal article" date="2011" name="J. Bacteriol.">
        <title>Genome sequence of Methyloversatilis universalis FAM5T, a methylotrophic representative of the order Rhodocyclales.</title>
        <authorList>
            <person name="Kittichotirat W."/>
            <person name="Good N.M."/>
            <person name="Hall R."/>
            <person name="Bringel F."/>
            <person name="Lajus A."/>
            <person name="Medigue C."/>
            <person name="Smalley N.E."/>
            <person name="Beck D."/>
            <person name="Bumgarner R."/>
            <person name="Vuilleumier S."/>
            <person name="Kalyuzhnaya M.G."/>
        </authorList>
    </citation>
    <scope>NUCLEOTIDE SEQUENCE [LARGE SCALE GENOMIC DNA]</scope>
    <source>
        <strain evidence="18">ATCC BAA-1314 / JCM 13912 / FAM5</strain>
    </source>
</reference>
<comment type="pathway">
    <text evidence="6 14">Cofactor biosynthesis; adenosylcobalamin biosynthesis; adenosylcobalamin from cob(II)yrinate a,c-diamide: step 5/7.</text>
</comment>
<dbReference type="Gene3D" id="3.40.50.300">
    <property type="entry name" value="P-loop containing nucleotide triphosphate hydrolases"/>
    <property type="match status" value="1"/>
</dbReference>
<evidence type="ECO:0000313" key="17">
    <source>
        <dbReference type="EMBL" id="EGK71810.1"/>
    </source>
</evidence>
<evidence type="ECO:0000256" key="10">
    <source>
        <dbReference type="ARBA" id="ARBA00022741"/>
    </source>
</evidence>
<dbReference type="UniPathway" id="UPA00148">
    <property type="reaction ID" value="UER00236"/>
</dbReference>
<sequence>MRELILGGARSGKSAYAERRAADSGLEVVMVVTAEAGDGEMAERIVRHRANRPADWAVVEAPLGLAQALRDTAAPGRFVVVDCLTLWLSNLLMDLDEQRGAPLPARFVRERTALLDTLPGLPGHIALVSNEVGWGVVPMGRLSRVFVDEAGRLHQAIAGVCEQVTLVAAGLPLHLKQP</sequence>
<dbReference type="SUPFAM" id="SSF52540">
    <property type="entry name" value="P-loop containing nucleoside triphosphate hydrolases"/>
    <property type="match status" value="1"/>
</dbReference>
<dbReference type="OrthoDB" id="9788370at2"/>
<evidence type="ECO:0000256" key="15">
    <source>
        <dbReference type="PIRSR" id="PIRSR006135-1"/>
    </source>
</evidence>
<dbReference type="InterPro" id="IPR003203">
    <property type="entry name" value="CobU/CobP"/>
</dbReference>
<keyword evidence="12 14" id="KW-0067">ATP-binding</keyword>
<comment type="caution">
    <text evidence="17">The sequence shown here is derived from an EMBL/GenBank/DDBJ whole genome shotgun (WGS) entry which is preliminary data.</text>
</comment>
<dbReference type="EMBL" id="AFHG01000048">
    <property type="protein sequence ID" value="EGK71810.1"/>
    <property type="molecule type" value="Genomic_DNA"/>
</dbReference>
<feature type="active site" description="GMP-histidine intermediate" evidence="15">
    <location>
        <position position="48"/>
    </location>
</feature>
<dbReference type="PANTHER" id="PTHR34848">
    <property type="match status" value="1"/>
</dbReference>
<keyword evidence="10 14" id="KW-0547">Nucleotide-binding</keyword>
<proteinExistence type="inferred from homology"/>
<dbReference type="EC" id="2.7.7.62" evidence="14"/>
<comment type="catalytic activity">
    <reaction evidence="1 14">
        <text>adenosylcob(III)inamide + ATP = adenosylcob(III)inamide phosphate + ADP + H(+)</text>
        <dbReference type="Rhea" id="RHEA:15769"/>
        <dbReference type="ChEBI" id="CHEBI:2480"/>
        <dbReference type="ChEBI" id="CHEBI:15378"/>
        <dbReference type="ChEBI" id="CHEBI:30616"/>
        <dbReference type="ChEBI" id="CHEBI:58502"/>
        <dbReference type="ChEBI" id="CHEBI:456216"/>
        <dbReference type="EC" id="2.7.1.156"/>
    </reaction>
</comment>